<dbReference type="Proteomes" id="UP000440732">
    <property type="component" value="Unassembled WGS sequence"/>
</dbReference>
<reference evidence="12 13" key="1">
    <citation type="submission" date="2018-08" db="EMBL/GenBank/DDBJ databases">
        <title>Genomic investigation of the strawberry pathogen Phytophthora fragariae indicates pathogenicity is determined by transcriptional variation in three key races.</title>
        <authorList>
            <person name="Adams T.M."/>
            <person name="Armitage A.D."/>
            <person name="Sobczyk M.K."/>
            <person name="Bates H.J."/>
            <person name="Dunwell J.M."/>
            <person name="Nellist C.F."/>
            <person name="Harrison R.J."/>
        </authorList>
    </citation>
    <scope>NUCLEOTIDE SEQUENCE [LARGE SCALE GENOMIC DNA]</scope>
    <source>
        <strain evidence="10 14">A4</strain>
        <strain evidence="9 15">BC-1</strain>
        <strain evidence="8 19">BC-23</strain>
        <strain evidence="7 13">NOV-27</strain>
        <strain evidence="6 16">NOV-5</strain>
        <strain evidence="5 17">NOV-71</strain>
        <strain evidence="11 20">NOV-77</strain>
        <strain evidence="2 12">NOV-9</strain>
        <strain evidence="4 21">ONT-3</strain>
        <strain evidence="3 18">SCRP245</strain>
    </source>
</reference>
<dbReference type="Proteomes" id="UP000486351">
    <property type="component" value="Unassembled WGS sequence"/>
</dbReference>
<evidence type="ECO:0000313" key="16">
    <source>
        <dbReference type="Proteomes" id="UP000440732"/>
    </source>
</evidence>
<feature type="chain" id="PRO_5036166668" description="Secreted protein" evidence="1">
    <location>
        <begin position="27"/>
        <end position="109"/>
    </location>
</feature>
<organism evidence="7 13">
    <name type="scientific">Phytophthora fragariae</name>
    <dbReference type="NCBI Taxonomy" id="53985"/>
    <lineage>
        <taxon>Eukaryota</taxon>
        <taxon>Sar</taxon>
        <taxon>Stramenopiles</taxon>
        <taxon>Oomycota</taxon>
        <taxon>Peronosporomycetes</taxon>
        <taxon>Peronosporales</taxon>
        <taxon>Peronosporaceae</taxon>
        <taxon>Phytophthora</taxon>
    </lineage>
</organism>
<evidence type="ECO:0000313" key="3">
    <source>
        <dbReference type="EMBL" id="KAE9013759.1"/>
    </source>
</evidence>
<keyword evidence="13" id="KW-1185">Reference proteome</keyword>
<name>A0A6A3XR65_9STRA</name>
<comment type="caution">
    <text evidence="7">The sequence shown here is derived from an EMBL/GenBank/DDBJ whole genome shotgun (WGS) entry which is preliminary data.</text>
</comment>
<dbReference type="Proteomes" id="UP000476176">
    <property type="component" value="Unassembled WGS sequence"/>
</dbReference>
<dbReference type="EMBL" id="QXFW01000391">
    <property type="protein sequence ID" value="KAE9013759.1"/>
    <property type="molecule type" value="Genomic_DNA"/>
</dbReference>
<dbReference type="Proteomes" id="UP000433483">
    <property type="component" value="Unassembled WGS sequence"/>
</dbReference>
<evidence type="ECO:0000313" key="12">
    <source>
        <dbReference type="Proteomes" id="UP000429523"/>
    </source>
</evidence>
<evidence type="ECO:0000313" key="7">
    <source>
        <dbReference type="EMBL" id="KAE9202559.1"/>
    </source>
</evidence>
<dbReference type="EMBL" id="QXGF01000446">
    <property type="protein sequence ID" value="KAE8940120.1"/>
    <property type="molecule type" value="Genomic_DNA"/>
</dbReference>
<dbReference type="Proteomes" id="UP000437068">
    <property type="component" value="Unassembled WGS sequence"/>
</dbReference>
<dbReference type="EMBL" id="QXFZ01000397">
    <property type="protein sequence ID" value="KAE9118056.1"/>
    <property type="molecule type" value="Genomic_DNA"/>
</dbReference>
<evidence type="ECO:0000313" key="5">
    <source>
        <dbReference type="EMBL" id="KAE9118056.1"/>
    </source>
</evidence>
<gene>
    <name evidence="10" type="ORF">PF001_g9377</name>
    <name evidence="9" type="ORF">PF002_g11419</name>
    <name evidence="8" type="ORF">PF004_g13152</name>
    <name evidence="7" type="ORF">PF005_g14515</name>
    <name evidence="6" type="ORF">PF006_g9437</name>
    <name evidence="5" type="ORF">PF007_g9065</name>
    <name evidence="11" type="ORF">PF008_g13228</name>
    <name evidence="2" type="ORF">PF009_g10067</name>
    <name evidence="4" type="ORF">PF010_g8754</name>
    <name evidence="3" type="ORF">PF011_g8346</name>
</gene>
<dbReference type="AlphaFoldDB" id="A0A6A3XR65"/>
<dbReference type="EMBL" id="QXFY01000771">
    <property type="protein sequence ID" value="KAE9336001.1"/>
    <property type="molecule type" value="Genomic_DNA"/>
</dbReference>
<feature type="signal peptide" evidence="1">
    <location>
        <begin position="1"/>
        <end position="26"/>
    </location>
</feature>
<protein>
    <recommendedName>
        <fullName evidence="22">Secreted protein</fullName>
    </recommendedName>
</protein>
<dbReference type="Proteomes" id="UP000460718">
    <property type="component" value="Unassembled WGS sequence"/>
</dbReference>
<evidence type="ECO:0000313" key="9">
    <source>
        <dbReference type="EMBL" id="KAE9235808.1"/>
    </source>
</evidence>
<dbReference type="Proteomes" id="UP000488956">
    <property type="component" value="Unassembled WGS sequence"/>
</dbReference>
<dbReference type="EMBL" id="QXGA01000451">
    <property type="protein sequence ID" value="KAE9145745.1"/>
    <property type="molecule type" value="Genomic_DNA"/>
</dbReference>
<evidence type="ECO:0000313" key="15">
    <source>
        <dbReference type="Proteomes" id="UP000440367"/>
    </source>
</evidence>
<dbReference type="EMBL" id="QXFX01000404">
    <property type="protein sequence ID" value="KAE9116995.1"/>
    <property type="molecule type" value="Genomic_DNA"/>
</dbReference>
<evidence type="ECO:0000313" key="6">
    <source>
        <dbReference type="EMBL" id="KAE9145745.1"/>
    </source>
</evidence>
<evidence type="ECO:0000313" key="13">
    <source>
        <dbReference type="Proteomes" id="UP000433483"/>
    </source>
</evidence>
<dbReference type="Proteomes" id="UP000441208">
    <property type="component" value="Unassembled WGS sequence"/>
</dbReference>
<evidence type="ECO:0000313" key="20">
    <source>
        <dbReference type="Proteomes" id="UP000486351"/>
    </source>
</evidence>
<dbReference type="Proteomes" id="UP000429523">
    <property type="component" value="Unassembled WGS sequence"/>
</dbReference>
<evidence type="ECO:0000313" key="4">
    <source>
        <dbReference type="EMBL" id="KAE9116995.1"/>
    </source>
</evidence>
<dbReference type="EMBL" id="QXGB01000861">
    <property type="protein sequence ID" value="KAE9202559.1"/>
    <property type="molecule type" value="Genomic_DNA"/>
</dbReference>
<dbReference type="EMBL" id="QXGD01000521">
    <property type="protein sequence ID" value="KAE9235808.1"/>
    <property type="molecule type" value="Genomic_DNA"/>
</dbReference>
<evidence type="ECO:0000313" key="8">
    <source>
        <dbReference type="EMBL" id="KAE9221053.1"/>
    </source>
</evidence>
<evidence type="ECO:0008006" key="22">
    <source>
        <dbReference type="Google" id="ProtNLM"/>
    </source>
</evidence>
<dbReference type="Proteomes" id="UP000440367">
    <property type="component" value="Unassembled WGS sequence"/>
</dbReference>
<proteinExistence type="predicted"/>
<dbReference type="EMBL" id="QXGE01000450">
    <property type="protein sequence ID" value="KAE9312159.1"/>
    <property type="molecule type" value="Genomic_DNA"/>
</dbReference>
<evidence type="ECO:0000313" key="21">
    <source>
        <dbReference type="Proteomes" id="UP000488956"/>
    </source>
</evidence>
<evidence type="ECO:0000313" key="11">
    <source>
        <dbReference type="EMBL" id="KAE9336001.1"/>
    </source>
</evidence>
<evidence type="ECO:0000256" key="1">
    <source>
        <dbReference type="SAM" id="SignalP"/>
    </source>
</evidence>
<evidence type="ECO:0000313" key="2">
    <source>
        <dbReference type="EMBL" id="KAE8940120.1"/>
    </source>
</evidence>
<evidence type="ECO:0000313" key="10">
    <source>
        <dbReference type="EMBL" id="KAE9312159.1"/>
    </source>
</evidence>
<evidence type="ECO:0000313" key="17">
    <source>
        <dbReference type="Proteomes" id="UP000441208"/>
    </source>
</evidence>
<sequence>MKSFGKIPPCTLLLTCVLGFQQRHCAQRIYNSYRRISCIFASDCQLGLFRRLCAGYSCVGCRCAWCQCAGYQLVVGSIDWRSGLGCILCILDECSDISLLYYRDTRPLL</sequence>
<evidence type="ECO:0000313" key="14">
    <source>
        <dbReference type="Proteomes" id="UP000437068"/>
    </source>
</evidence>
<accession>A0A6A3XR65</accession>
<keyword evidence="1" id="KW-0732">Signal</keyword>
<evidence type="ECO:0000313" key="18">
    <source>
        <dbReference type="Proteomes" id="UP000460718"/>
    </source>
</evidence>
<evidence type="ECO:0000313" key="19">
    <source>
        <dbReference type="Proteomes" id="UP000476176"/>
    </source>
</evidence>
<dbReference type="EMBL" id="QXGC01000786">
    <property type="protein sequence ID" value="KAE9221053.1"/>
    <property type="molecule type" value="Genomic_DNA"/>
</dbReference>